<evidence type="ECO:0000256" key="5">
    <source>
        <dbReference type="ARBA" id="ARBA00023274"/>
    </source>
</evidence>
<accession>A0A381S2V7</accession>
<feature type="compositionally biased region" description="Basic and acidic residues" evidence="6">
    <location>
        <begin position="113"/>
        <end position="127"/>
    </location>
</feature>
<dbReference type="PROSITE" id="PS01169">
    <property type="entry name" value="RIBOSOMAL_L21"/>
    <property type="match status" value="1"/>
</dbReference>
<evidence type="ECO:0000313" key="7">
    <source>
        <dbReference type="EMBL" id="SUZ96567.1"/>
    </source>
</evidence>
<dbReference type="HAMAP" id="MF_01363">
    <property type="entry name" value="Ribosomal_bL21"/>
    <property type="match status" value="1"/>
</dbReference>
<keyword evidence="5" id="KW-0687">Ribonucleoprotein</keyword>
<sequence length="127" mass="14131">MYAIVNISGKQFKAIEGARVRVPRQTGEAGAKVTFDNVLLVHDGSSTKIGAPTVKGATVTATVIDHGREKKILIYKKKRRKGYQRKNGHRQWFTEVEIQKIKATATKKKKPAKKADSKVGKEAKEEE</sequence>
<name>A0A381S2V7_9ZZZZ</name>
<proteinExistence type="inferred from homology"/>
<dbReference type="EMBL" id="UINC01002427">
    <property type="protein sequence ID" value="SUZ96567.1"/>
    <property type="molecule type" value="Genomic_DNA"/>
</dbReference>
<feature type="region of interest" description="Disordered" evidence="6">
    <location>
        <begin position="104"/>
        <end position="127"/>
    </location>
</feature>
<keyword evidence="3" id="KW-0694">RNA-binding</keyword>
<dbReference type="GO" id="GO:0005840">
    <property type="term" value="C:ribosome"/>
    <property type="evidence" value="ECO:0007669"/>
    <property type="project" value="UniProtKB-KW"/>
</dbReference>
<evidence type="ECO:0000256" key="2">
    <source>
        <dbReference type="ARBA" id="ARBA00022730"/>
    </source>
</evidence>
<protein>
    <recommendedName>
        <fullName evidence="8">50S ribosomal protein L21</fullName>
    </recommendedName>
</protein>
<evidence type="ECO:0000256" key="4">
    <source>
        <dbReference type="ARBA" id="ARBA00022980"/>
    </source>
</evidence>
<evidence type="ECO:0008006" key="8">
    <source>
        <dbReference type="Google" id="ProtNLM"/>
    </source>
</evidence>
<evidence type="ECO:0000256" key="3">
    <source>
        <dbReference type="ARBA" id="ARBA00022884"/>
    </source>
</evidence>
<dbReference type="InterPro" id="IPR018258">
    <property type="entry name" value="Ribosomal_bL21_CS"/>
</dbReference>
<keyword evidence="2" id="KW-0699">rRNA-binding</keyword>
<dbReference type="AlphaFoldDB" id="A0A381S2V7"/>
<dbReference type="GO" id="GO:0019843">
    <property type="term" value="F:rRNA binding"/>
    <property type="evidence" value="ECO:0007669"/>
    <property type="project" value="UniProtKB-KW"/>
</dbReference>
<dbReference type="GO" id="GO:0003735">
    <property type="term" value="F:structural constituent of ribosome"/>
    <property type="evidence" value="ECO:0007669"/>
    <property type="project" value="InterPro"/>
</dbReference>
<gene>
    <name evidence="7" type="ORF">METZ01_LOCUS49421</name>
</gene>
<dbReference type="SUPFAM" id="SSF141091">
    <property type="entry name" value="L21p-like"/>
    <property type="match status" value="1"/>
</dbReference>
<comment type="similarity">
    <text evidence="1">Belongs to the bacterial ribosomal protein bL21 family.</text>
</comment>
<dbReference type="GO" id="GO:0005737">
    <property type="term" value="C:cytoplasm"/>
    <property type="evidence" value="ECO:0007669"/>
    <property type="project" value="UniProtKB-ARBA"/>
</dbReference>
<reference evidence="7" key="1">
    <citation type="submission" date="2018-05" db="EMBL/GenBank/DDBJ databases">
        <authorList>
            <person name="Lanie J.A."/>
            <person name="Ng W.-L."/>
            <person name="Kazmierczak K.M."/>
            <person name="Andrzejewski T.M."/>
            <person name="Davidsen T.M."/>
            <person name="Wayne K.J."/>
            <person name="Tettelin H."/>
            <person name="Glass J.I."/>
            <person name="Rusch D."/>
            <person name="Podicherti R."/>
            <person name="Tsui H.-C.T."/>
            <person name="Winkler M.E."/>
        </authorList>
    </citation>
    <scope>NUCLEOTIDE SEQUENCE</scope>
</reference>
<dbReference type="PANTHER" id="PTHR21349">
    <property type="entry name" value="50S RIBOSOMAL PROTEIN L21"/>
    <property type="match status" value="1"/>
</dbReference>
<dbReference type="InterPro" id="IPR001787">
    <property type="entry name" value="Ribosomal_bL21"/>
</dbReference>
<evidence type="ECO:0000256" key="1">
    <source>
        <dbReference type="ARBA" id="ARBA00008563"/>
    </source>
</evidence>
<dbReference type="GO" id="GO:1990904">
    <property type="term" value="C:ribonucleoprotein complex"/>
    <property type="evidence" value="ECO:0007669"/>
    <property type="project" value="UniProtKB-KW"/>
</dbReference>
<dbReference type="NCBIfam" id="TIGR00061">
    <property type="entry name" value="L21"/>
    <property type="match status" value="1"/>
</dbReference>
<organism evidence="7">
    <name type="scientific">marine metagenome</name>
    <dbReference type="NCBI Taxonomy" id="408172"/>
    <lineage>
        <taxon>unclassified sequences</taxon>
        <taxon>metagenomes</taxon>
        <taxon>ecological metagenomes</taxon>
    </lineage>
</organism>
<dbReference type="PANTHER" id="PTHR21349:SF0">
    <property type="entry name" value="LARGE RIBOSOMAL SUBUNIT PROTEIN BL21M"/>
    <property type="match status" value="1"/>
</dbReference>
<dbReference type="InterPro" id="IPR028909">
    <property type="entry name" value="bL21-like"/>
</dbReference>
<evidence type="ECO:0000256" key="6">
    <source>
        <dbReference type="SAM" id="MobiDB-lite"/>
    </source>
</evidence>
<dbReference type="InterPro" id="IPR036164">
    <property type="entry name" value="bL21-like_sf"/>
</dbReference>
<dbReference type="GO" id="GO:0006412">
    <property type="term" value="P:translation"/>
    <property type="evidence" value="ECO:0007669"/>
    <property type="project" value="InterPro"/>
</dbReference>
<dbReference type="Pfam" id="PF00829">
    <property type="entry name" value="Ribosomal_L21p"/>
    <property type="match status" value="1"/>
</dbReference>
<keyword evidence="4" id="KW-0689">Ribosomal protein</keyword>